<name>A0A075UVR4_9PSEU</name>
<dbReference type="STRING" id="208439.AJAP_07040"/>
<gene>
    <name evidence="1" type="ORF">AJAP_07040</name>
</gene>
<organism evidence="1 2">
    <name type="scientific">Amycolatopsis japonica</name>
    <dbReference type="NCBI Taxonomy" id="208439"/>
    <lineage>
        <taxon>Bacteria</taxon>
        <taxon>Bacillati</taxon>
        <taxon>Actinomycetota</taxon>
        <taxon>Actinomycetes</taxon>
        <taxon>Pseudonocardiales</taxon>
        <taxon>Pseudonocardiaceae</taxon>
        <taxon>Amycolatopsis</taxon>
        <taxon>Amycolatopsis japonica group</taxon>
    </lineage>
</organism>
<keyword evidence="2" id="KW-1185">Reference proteome</keyword>
<dbReference type="Proteomes" id="UP000028492">
    <property type="component" value="Chromosome"/>
</dbReference>
<dbReference type="EMBL" id="CP008953">
    <property type="protein sequence ID" value="AIG74325.1"/>
    <property type="molecule type" value="Genomic_DNA"/>
</dbReference>
<dbReference type="RefSeq" id="WP_038509098.1">
    <property type="nucleotide sequence ID" value="NZ_CP008953.1"/>
</dbReference>
<sequence length="162" mass="18210">MRSSLNGPLEYGLRVLVMLTEAYPQQLDINHLVLLDHTVLHTAELGGPPSIHPDHPLHAGELGVRRANVEEGLRVMLRAGLIDMQAPNTGIRYQAGDEAYSFVSGLASSYITELRNRTRWVVERFATMSDEEIRQQTTVIFRRRPADTGFTSSERQAEPWNG</sequence>
<dbReference type="eggNOG" id="ENOG5032RUZ">
    <property type="taxonomic scope" value="Bacteria"/>
</dbReference>
<dbReference type="KEGG" id="aja:AJAP_07040"/>
<dbReference type="AlphaFoldDB" id="A0A075UVR4"/>
<evidence type="ECO:0000313" key="1">
    <source>
        <dbReference type="EMBL" id="AIG74325.1"/>
    </source>
</evidence>
<dbReference type="Pfam" id="PF20288">
    <property type="entry name" value="MC2"/>
    <property type="match status" value="1"/>
</dbReference>
<dbReference type="HOGENOM" id="CLU_134406_0_0_11"/>
<reference evidence="1 2" key="1">
    <citation type="journal article" date="2014" name="J. Biotechnol.">
        <title>Complete genome sequence of the actinobacterium Amycolatopsis japonica MG417-CF17(T) (=DSM 44213T) producing (S,S)-N,N'-ethylenediaminedisuccinic acid.</title>
        <authorList>
            <person name="Stegmann E."/>
            <person name="Albersmeier A."/>
            <person name="Spohn M."/>
            <person name="Gert H."/>
            <person name="Weber T."/>
            <person name="Wohlleben W."/>
            <person name="Kalinowski J."/>
            <person name="Ruckert C."/>
        </authorList>
    </citation>
    <scope>NUCLEOTIDE SEQUENCE [LARGE SCALE GENOMIC DNA]</scope>
    <source>
        <strain evidence="2">MG417-CF17 (DSM 44213)</strain>
    </source>
</reference>
<dbReference type="InterPro" id="IPR046904">
    <property type="entry name" value="ABC-3C_MC2"/>
</dbReference>
<accession>A0A075UVR4</accession>
<protein>
    <recommendedName>
        <fullName evidence="3">Threonine efflux protein</fullName>
    </recommendedName>
</protein>
<evidence type="ECO:0008006" key="3">
    <source>
        <dbReference type="Google" id="ProtNLM"/>
    </source>
</evidence>
<proteinExistence type="predicted"/>
<evidence type="ECO:0000313" key="2">
    <source>
        <dbReference type="Proteomes" id="UP000028492"/>
    </source>
</evidence>